<evidence type="ECO:0000313" key="4">
    <source>
        <dbReference type="Proteomes" id="UP000741013"/>
    </source>
</evidence>
<feature type="domain" description="Thioesterase" evidence="2">
    <location>
        <begin position="5"/>
        <end position="224"/>
    </location>
</feature>
<reference evidence="3 4" key="1">
    <citation type="submission" date="2021-03" db="EMBL/GenBank/DDBJ databases">
        <title>Sequencing the genomes of 1000 actinobacteria strains.</title>
        <authorList>
            <person name="Klenk H.-P."/>
        </authorList>
    </citation>
    <scope>NUCLEOTIDE SEQUENCE [LARGE SCALE GENOMIC DNA]</scope>
    <source>
        <strain evidence="3 4">DSM 45510</strain>
    </source>
</reference>
<dbReference type="InterPro" id="IPR012223">
    <property type="entry name" value="TEII"/>
</dbReference>
<name>A0ABS4PY94_9PSEU</name>
<protein>
    <submittedName>
        <fullName evidence="3">Surfactin synthase thioesterase subunit</fullName>
    </submittedName>
</protein>
<keyword evidence="4" id="KW-1185">Reference proteome</keyword>
<dbReference type="Proteomes" id="UP000741013">
    <property type="component" value="Unassembled WGS sequence"/>
</dbReference>
<evidence type="ECO:0000256" key="1">
    <source>
        <dbReference type="ARBA" id="ARBA00007169"/>
    </source>
</evidence>
<dbReference type="PANTHER" id="PTHR11487">
    <property type="entry name" value="THIOESTERASE"/>
    <property type="match status" value="1"/>
</dbReference>
<accession>A0ABS4PY94</accession>
<dbReference type="InterPro" id="IPR001031">
    <property type="entry name" value="Thioesterase"/>
</dbReference>
<dbReference type="EMBL" id="JAGGMS010000001">
    <property type="protein sequence ID" value="MBP2184397.1"/>
    <property type="molecule type" value="Genomic_DNA"/>
</dbReference>
<comment type="caution">
    <text evidence="3">The sequence shown here is derived from an EMBL/GenBank/DDBJ whole genome shotgun (WGS) entry which is preliminary data.</text>
</comment>
<evidence type="ECO:0000313" key="3">
    <source>
        <dbReference type="EMBL" id="MBP2184397.1"/>
    </source>
</evidence>
<dbReference type="PANTHER" id="PTHR11487:SF0">
    <property type="entry name" value="S-ACYL FATTY ACID SYNTHASE THIOESTERASE, MEDIUM CHAIN"/>
    <property type="match status" value="1"/>
</dbReference>
<sequence>MTPVTLYCLPHAGGGISAYAGWREDAPANLDVRPVRLPGRDGDDAEPRHRMAELVDTLAGEAAALPYALFGHSVGAVVAFELARTRSAAGNAPTRLFVSGSVPPSRAAKHHDEQRHLSDDEFVARVERLGGVPPDLLADPGSREVLLPRLRADYALAETYDHQPGPPLDCPISAFAGRDDPTVAAADLDDWAEHTSAAFRRRLLPGDHFYLSTARPLLLRAIARDLEV</sequence>
<dbReference type="Pfam" id="PF00975">
    <property type="entry name" value="Thioesterase"/>
    <property type="match status" value="1"/>
</dbReference>
<evidence type="ECO:0000259" key="2">
    <source>
        <dbReference type="Pfam" id="PF00975"/>
    </source>
</evidence>
<dbReference type="SUPFAM" id="SSF53474">
    <property type="entry name" value="alpha/beta-Hydrolases"/>
    <property type="match status" value="1"/>
</dbReference>
<comment type="similarity">
    <text evidence="1">Belongs to the thioesterase family.</text>
</comment>
<dbReference type="RefSeq" id="WP_209667417.1">
    <property type="nucleotide sequence ID" value="NZ_JAGGMS010000001.1"/>
</dbReference>
<proteinExistence type="inferred from homology"/>
<dbReference type="Gene3D" id="3.40.50.1820">
    <property type="entry name" value="alpha/beta hydrolase"/>
    <property type="match status" value="1"/>
</dbReference>
<organism evidence="3 4">
    <name type="scientific">Amycolatopsis magusensis</name>
    <dbReference type="NCBI Taxonomy" id="882444"/>
    <lineage>
        <taxon>Bacteria</taxon>
        <taxon>Bacillati</taxon>
        <taxon>Actinomycetota</taxon>
        <taxon>Actinomycetes</taxon>
        <taxon>Pseudonocardiales</taxon>
        <taxon>Pseudonocardiaceae</taxon>
        <taxon>Amycolatopsis</taxon>
    </lineage>
</organism>
<dbReference type="InterPro" id="IPR029058">
    <property type="entry name" value="AB_hydrolase_fold"/>
</dbReference>
<gene>
    <name evidence="3" type="ORF">JOM49_005923</name>
</gene>